<proteinExistence type="predicted"/>
<evidence type="ECO:0000313" key="2">
    <source>
        <dbReference type="Proteomes" id="UP000379480"/>
    </source>
</evidence>
<evidence type="ECO:0000313" key="1">
    <source>
        <dbReference type="EMBL" id="VVO41965.1"/>
    </source>
</evidence>
<reference evidence="1 2" key="1">
    <citation type="submission" date="2019-09" db="EMBL/GenBank/DDBJ databases">
        <authorList>
            <person name="Chandra G."/>
            <person name="Truman W A."/>
        </authorList>
    </citation>
    <scope>NUCLEOTIDE SEQUENCE [LARGE SCALE GENOMIC DNA]</scope>
    <source>
        <strain evidence="1">PS723</strain>
    </source>
</reference>
<accession>A0A5E7FS22</accession>
<dbReference type="Proteomes" id="UP000379480">
    <property type="component" value="Unassembled WGS sequence"/>
</dbReference>
<organism evidence="1 2">
    <name type="scientific">Pseudomonas fluorescens</name>
    <dbReference type="NCBI Taxonomy" id="294"/>
    <lineage>
        <taxon>Bacteria</taxon>
        <taxon>Pseudomonadati</taxon>
        <taxon>Pseudomonadota</taxon>
        <taxon>Gammaproteobacteria</taxon>
        <taxon>Pseudomonadales</taxon>
        <taxon>Pseudomonadaceae</taxon>
        <taxon>Pseudomonas</taxon>
    </lineage>
</organism>
<gene>
    <name evidence="1" type="ORF">PS723_05946</name>
</gene>
<name>A0A5E7FS22_PSEFL</name>
<protein>
    <submittedName>
        <fullName evidence="1">Uncharacterized protein</fullName>
    </submittedName>
</protein>
<dbReference type="AlphaFoldDB" id="A0A5E7FS22"/>
<dbReference type="EMBL" id="CABVHY010000044">
    <property type="protein sequence ID" value="VVO41965.1"/>
    <property type="molecule type" value="Genomic_DNA"/>
</dbReference>
<sequence>MNHAVSAVQVLGDHTGGQAEVGVVGTTDHFFFGFIAEDAHHRTKDFFANDGHVVGAVGEHGRCHECAFGEFAVGQTITAAQQASAFFLTFGDVAEHAFHMGEADQRAEVGVLVLRVADADARYALNDLGFESGFQVARYEYASAVGADLTRAVEVGHHRGVGGAIEVGVVEDDQWGLAAQFHGHVFERGARSAGHDLLAGVGAAGEGDFFDARVLGQPGADFTAATGQDVEHAVRQTGFGVDLGQLQGGQGRDFAWLEDHRVTGRQGRCGFPQGDLDRVVPRADTGHNAQRLATGVDEGSGAQRDLLAFDGRDQTCVVLEHVSAGDDVDVTGFGVRLASVQRLQGRQFIVALAQDVNGTTQDARTLHGSHGGPDFLALFGGDNRTLDVFFGRTLHLCEDFTVSRVDGIEGGVAAGVGVTAIDVKFLQFETGHSVLASA</sequence>